<dbReference type="Proteomes" id="UP001523216">
    <property type="component" value="Unassembled WGS sequence"/>
</dbReference>
<keyword evidence="1" id="KW-0808">Transferase</keyword>
<proteinExistence type="predicted"/>
<name>A0ABT0XRU6_9ACTN</name>
<protein>
    <submittedName>
        <fullName evidence="1">SAM-dependent methyltransferase</fullName>
    </submittedName>
</protein>
<keyword evidence="1" id="KW-0489">Methyltransferase</keyword>
<keyword evidence="2" id="KW-1185">Reference proteome</keyword>
<dbReference type="InterPro" id="IPR029063">
    <property type="entry name" value="SAM-dependent_MTases_sf"/>
</dbReference>
<evidence type="ECO:0000313" key="1">
    <source>
        <dbReference type="EMBL" id="MCM4075978.1"/>
    </source>
</evidence>
<reference evidence="1 2" key="1">
    <citation type="submission" date="2022-06" db="EMBL/GenBank/DDBJ databases">
        <title>Actinoplanes abujensis sp. nov., isolated from Nigerian arid soil.</title>
        <authorList>
            <person name="Ding P."/>
        </authorList>
    </citation>
    <scope>NUCLEOTIDE SEQUENCE [LARGE SCALE GENOMIC DNA]</scope>
    <source>
        <strain evidence="2">TRM88002</strain>
        <plasmid evidence="1">p1</plasmid>
    </source>
</reference>
<dbReference type="RefSeq" id="WP_251796005.1">
    <property type="nucleotide sequence ID" value="NZ_JAMQOL010000001.1"/>
</dbReference>
<organism evidence="1 2">
    <name type="scientific">Paractinoplanes hotanensis</name>
    <dbReference type="NCBI Taxonomy" id="2906497"/>
    <lineage>
        <taxon>Bacteria</taxon>
        <taxon>Bacillati</taxon>
        <taxon>Actinomycetota</taxon>
        <taxon>Actinomycetes</taxon>
        <taxon>Micromonosporales</taxon>
        <taxon>Micromonosporaceae</taxon>
        <taxon>Paractinoplanes</taxon>
    </lineage>
</organism>
<dbReference type="PIRSF" id="PIRSF017393">
    <property type="entry name" value="MTase_SAV2177"/>
    <property type="match status" value="1"/>
</dbReference>
<dbReference type="Pfam" id="PF04672">
    <property type="entry name" value="Methyltransf_19"/>
    <property type="match status" value="1"/>
</dbReference>
<dbReference type="GO" id="GO:0032259">
    <property type="term" value="P:methylation"/>
    <property type="evidence" value="ECO:0007669"/>
    <property type="project" value="UniProtKB-KW"/>
</dbReference>
<gene>
    <name evidence="1" type="ORF">LXN57_00185</name>
</gene>
<accession>A0ABT0XRU6</accession>
<dbReference type="InterPro" id="IPR006764">
    <property type="entry name" value="SAM_dep_MeTrfase_SAV2177_type"/>
</dbReference>
<dbReference type="EMBL" id="JAMQOL010000001">
    <property type="protein sequence ID" value="MCM4075978.1"/>
    <property type="molecule type" value="Genomic_DNA"/>
</dbReference>
<evidence type="ECO:0000313" key="2">
    <source>
        <dbReference type="Proteomes" id="UP001523216"/>
    </source>
</evidence>
<comment type="caution">
    <text evidence="1">The sequence shown here is derived from an EMBL/GenBank/DDBJ whole genome shotgun (WGS) entry which is preliminary data.</text>
</comment>
<dbReference type="SUPFAM" id="SSF53335">
    <property type="entry name" value="S-adenosyl-L-methionine-dependent methyltransferases"/>
    <property type="match status" value="1"/>
</dbReference>
<dbReference type="GO" id="GO:0008168">
    <property type="term" value="F:methyltransferase activity"/>
    <property type="evidence" value="ECO:0007669"/>
    <property type="project" value="UniProtKB-KW"/>
</dbReference>
<keyword evidence="1" id="KW-0614">Plasmid</keyword>
<dbReference type="Gene3D" id="3.40.50.150">
    <property type="entry name" value="Vaccinia Virus protein VP39"/>
    <property type="match status" value="1"/>
</dbReference>
<sequence length="275" mass="29442">MPNATGDSNGSTVDTSTAHPARRYNYWLGGKDNFAADRESADAIEAVFPHIRTAAVENRRFLQRVVRVLTQEHGIRQFLDVGTGLPTADNTHQVAQRIEPSSRVVYVDNDPLVLTHARALLTSAPEGRTAYISADLRDPESILAHADLVATLDLSRPVAVMLIAVLHFVHDDDQADKAIATLMGALPPGSFLALTHATADFLPPEIAAALTSGKVRGASSFEGRSGAQVARLLDGNGLELIEPGLTVVSQWRPDPDVTPPPAEHVSVYGAVARKL</sequence>
<geneLocation type="plasmid" evidence="1">
    <name>p1</name>
</geneLocation>